<organism evidence="2 3">
    <name type="scientific">Phenylobacterium hankyongense</name>
    <dbReference type="NCBI Taxonomy" id="1813876"/>
    <lineage>
        <taxon>Bacteria</taxon>
        <taxon>Pseudomonadati</taxon>
        <taxon>Pseudomonadota</taxon>
        <taxon>Alphaproteobacteria</taxon>
        <taxon>Caulobacterales</taxon>
        <taxon>Caulobacteraceae</taxon>
        <taxon>Phenylobacterium</taxon>
    </lineage>
</organism>
<dbReference type="AlphaFoldDB" id="A0A328B0D8"/>
<sequence>MELRLVRASSADAATLQNLLLLYMHDFSEFWAWTAVGDLEPDGRYEDYPLDPYWDTPGWRAVLFEADGALAGFALVNDHAHSSRPVDHAIAEFFVARKYRRQGLGKLAAHRLFGEARGQWEVAVVRKNLAAQAFWRRTVAECPAAREVTEFDLDDARWNGPILRFRT</sequence>
<keyword evidence="2" id="KW-0808">Transferase</keyword>
<dbReference type="OrthoDB" id="8479334at2"/>
<dbReference type="InterPro" id="IPR016181">
    <property type="entry name" value="Acyl_CoA_acyltransferase"/>
</dbReference>
<dbReference type="EMBL" id="QFYP01000001">
    <property type="protein sequence ID" value="RAK60025.1"/>
    <property type="molecule type" value="Genomic_DNA"/>
</dbReference>
<feature type="domain" description="N-acetyltransferase" evidence="1">
    <location>
        <begin position="17"/>
        <end position="167"/>
    </location>
</feature>
<accession>A0A328B0D8</accession>
<evidence type="ECO:0000259" key="1">
    <source>
        <dbReference type="PROSITE" id="PS51186"/>
    </source>
</evidence>
<evidence type="ECO:0000313" key="3">
    <source>
        <dbReference type="Proteomes" id="UP000249842"/>
    </source>
</evidence>
<dbReference type="InterPro" id="IPR000182">
    <property type="entry name" value="GNAT_dom"/>
</dbReference>
<dbReference type="PROSITE" id="PS51186">
    <property type="entry name" value="GNAT"/>
    <property type="match status" value="1"/>
</dbReference>
<dbReference type="Pfam" id="PF00583">
    <property type="entry name" value="Acetyltransf_1"/>
    <property type="match status" value="1"/>
</dbReference>
<dbReference type="Gene3D" id="3.40.630.30">
    <property type="match status" value="1"/>
</dbReference>
<reference evidence="3" key="1">
    <citation type="submission" date="2018-05" db="EMBL/GenBank/DDBJ databases">
        <authorList>
            <person name="Li X."/>
        </authorList>
    </citation>
    <scope>NUCLEOTIDE SEQUENCE [LARGE SCALE GENOMIC DNA]</scope>
    <source>
        <strain evidence="3">HKS-05</strain>
    </source>
</reference>
<dbReference type="CDD" id="cd04301">
    <property type="entry name" value="NAT_SF"/>
    <property type="match status" value="1"/>
</dbReference>
<keyword evidence="3" id="KW-1185">Reference proteome</keyword>
<name>A0A328B0D8_9CAUL</name>
<dbReference type="Proteomes" id="UP000249842">
    <property type="component" value="Unassembled WGS sequence"/>
</dbReference>
<comment type="caution">
    <text evidence="2">The sequence shown here is derived from an EMBL/GenBank/DDBJ whole genome shotgun (WGS) entry which is preliminary data.</text>
</comment>
<dbReference type="GO" id="GO:0016747">
    <property type="term" value="F:acyltransferase activity, transferring groups other than amino-acyl groups"/>
    <property type="evidence" value="ECO:0007669"/>
    <property type="project" value="InterPro"/>
</dbReference>
<proteinExistence type="predicted"/>
<evidence type="ECO:0000313" key="2">
    <source>
        <dbReference type="EMBL" id="RAK60025.1"/>
    </source>
</evidence>
<protein>
    <submittedName>
        <fullName evidence="2">Acetyltransferase</fullName>
    </submittedName>
</protein>
<dbReference type="SUPFAM" id="SSF55729">
    <property type="entry name" value="Acyl-CoA N-acyltransferases (Nat)"/>
    <property type="match status" value="1"/>
</dbReference>
<gene>
    <name evidence="2" type="ORF">DJ021_09520</name>
</gene>